<gene>
    <name evidence="1" type="ORF">BXT86_06380</name>
</gene>
<protein>
    <recommendedName>
        <fullName evidence="3">Cupin 2 conserved barrel domain-containing protein</fullName>
    </recommendedName>
</protein>
<comment type="caution">
    <text evidence="1">The sequence shown here is derived from an EMBL/GenBank/DDBJ whole genome shotgun (WGS) entry which is preliminary data.</text>
</comment>
<evidence type="ECO:0008006" key="3">
    <source>
        <dbReference type="Google" id="ProtNLM"/>
    </source>
</evidence>
<dbReference type="Proteomes" id="UP000191663">
    <property type="component" value="Unassembled WGS sequence"/>
</dbReference>
<name>A0A1V4QDM6_UNCW3</name>
<proteinExistence type="predicted"/>
<dbReference type="InterPro" id="IPR011051">
    <property type="entry name" value="RmlC_Cupin_sf"/>
</dbReference>
<dbReference type="AlphaFoldDB" id="A0A1V4QDM6"/>
<reference evidence="2" key="1">
    <citation type="submission" date="2017-01" db="EMBL/GenBank/DDBJ databases">
        <title>Novel pathways for hydrocarbon cycling and metabolic interdependencies in hydrothermal sediment communities.</title>
        <authorList>
            <person name="Dombrowski N."/>
            <person name="Seitz K."/>
            <person name="Teske A."/>
            <person name="Baker B."/>
        </authorList>
    </citation>
    <scope>NUCLEOTIDE SEQUENCE [LARGE SCALE GENOMIC DNA]</scope>
</reference>
<dbReference type="SUPFAM" id="SSF51182">
    <property type="entry name" value="RmlC-like cupins"/>
    <property type="match status" value="1"/>
</dbReference>
<evidence type="ECO:0000313" key="1">
    <source>
        <dbReference type="EMBL" id="OPX17463.1"/>
    </source>
</evidence>
<dbReference type="Gene3D" id="2.60.120.10">
    <property type="entry name" value="Jelly Rolls"/>
    <property type="match status" value="1"/>
</dbReference>
<dbReference type="EMBL" id="MUKB01000121">
    <property type="protein sequence ID" value="OPX17463.1"/>
    <property type="molecule type" value="Genomic_DNA"/>
</dbReference>
<evidence type="ECO:0000313" key="2">
    <source>
        <dbReference type="Proteomes" id="UP000191663"/>
    </source>
</evidence>
<accession>A0A1V4QDM6</accession>
<dbReference type="InterPro" id="IPR014710">
    <property type="entry name" value="RmlC-like_jellyroll"/>
</dbReference>
<organism evidence="1 2">
    <name type="scientific">candidate division WOR-3 bacterium 4484_100</name>
    <dbReference type="NCBI Taxonomy" id="1936077"/>
    <lineage>
        <taxon>Bacteria</taxon>
        <taxon>Bacteria division WOR-3</taxon>
    </lineage>
</organism>
<sequence>MQVFDVKTMKVYPYEERGKNVFYEAKEFKVRIIELSPGGEIPDCKMSSYVIFYVIKGTAEVRVNQQKVNIEEGQCLITEPATLSVKTEDGVKIMGIQVVKS</sequence>